<proteinExistence type="predicted"/>
<reference evidence="1 2" key="1">
    <citation type="submission" date="2018-06" db="EMBL/GenBank/DDBJ databases">
        <title>Genome sequencing of Oceanotoga sp. sy52.</title>
        <authorList>
            <person name="Mori K."/>
        </authorList>
    </citation>
    <scope>NUCLEOTIDE SEQUENCE [LARGE SCALE GENOMIC DNA]</scope>
    <source>
        <strain evidence="2">sy52</strain>
    </source>
</reference>
<sequence>MKKIYTTVYSDNISLDISIINYFKANDIQFIYRNNCFFLRENDFKKYSKINYEFDLPDNLKFIKDKLDDCTLKNFKKKSDFYIHNYTNFDSESIFYSLTNNYKRIYFKKNPLLSDYKKIDELKIKSKFEFPKSKFFSDGIYKIVYFKGNLVSNPNSILTNIFSFYEDKDYEKYFSIMMNYEIYSNYIIYYFIFHYGYDELNTKNIEIYLKNFSEFVNYNKKNPLKNFKHNDMNNAFEKKYLSEYTNSKNLNNIEYLKTITFCSGDINE</sequence>
<evidence type="ECO:0000313" key="1">
    <source>
        <dbReference type="EMBL" id="BBE32063.1"/>
    </source>
</evidence>
<dbReference type="RefSeq" id="WP_190614918.1">
    <property type="nucleotide sequence ID" value="NZ_AP018712.1"/>
</dbReference>
<dbReference type="AlphaFoldDB" id="A0A7G1GAC8"/>
<organism evidence="1 2">
    <name type="scientific">Tepiditoga spiralis</name>
    <dbReference type="NCBI Taxonomy" id="2108365"/>
    <lineage>
        <taxon>Bacteria</taxon>
        <taxon>Thermotogati</taxon>
        <taxon>Thermotogota</taxon>
        <taxon>Thermotogae</taxon>
        <taxon>Petrotogales</taxon>
        <taxon>Petrotogaceae</taxon>
        <taxon>Tepiditoga</taxon>
    </lineage>
</organism>
<name>A0A7G1GAC8_9BACT</name>
<dbReference type="Proteomes" id="UP000516361">
    <property type="component" value="Chromosome"/>
</dbReference>
<evidence type="ECO:0000313" key="2">
    <source>
        <dbReference type="Proteomes" id="UP000516361"/>
    </source>
</evidence>
<protein>
    <submittedName>
        <fullName evidence="1">Uncharacterized protein</fullName>
    </submittedName>
</protein>
<gene>
    <name evidence="1" type="ORF">OSSY52_22040</name>
</gene>
<dbReference type="EMBL" id="AP018712">
    <property type="protein sequence ID" value="BBE32063.1"/>
    <property type="molecule type" value="Genomic_DNA"/>
</dbReference>
<accession>A0A7G1GAC8</accession>
<keyword evidence="2" id="KW-1185">Reference proteome</keyword>
<dbReference type="InParanoid" id="A0A7G1GAC8"/>
<dbReference type="KEGG" id="ocy:OSSY52_22040"/>